<evidence type="ECO:0000313" key="3">
    <source>
        <dbReference type="Proteomes" id="UP000807159"/>
    </source>
</evidence>
<evidence type="ECO:0000256" key="1">
    <source>
        <dbReference type="SAM" id="MobiDB-lite"/>
    </source>
</evidence>
<reference evidence="2" key="1">
    <citation type="journal article" date="2021" name="J. Hered.">
        <title>Genome Assembly of Salicaceae Populus deltoides (Eastern Cottonwood) I-69 Based on Nanopore Sequencing and Hi-C Technologies.</title>
        <authorList>
            <person name="Bai S."/>
            <person name="Wu H."/>
            <person name="Zhang J."/>
            <person name="Pan Z."/>
            <person name="Zhao W."/>
            <person name="Li Z."/>
            <person name="Tong C."/>
        </authorList>
    </citation>
    <scope>NUCLEOTIDE SEQUENCE</scope>
    <source>
        <tissue evidence="2">Leaf</tissue>
    </source>
</reference>
<dbReference type="Proteomes" id="UP000807159">
    <property type="component" value="Chromosome 8"/>
</dbReference>
<evidence type="ECO:0000313" key="2">
    <source>
        <dbReference type="EMBL" id="KAH8499703.1"/>
    </source>
</evidence>
<feature type="non-terminal residue" evidence="2">
    <location>
        <position position="94"/>
    </location>
</feature>
<organism evidence="2 3">
    <name type="scientific">Populus deltoides</name>
    <name type="common">Eastern poplar</name>
    <name type="synonym">Eastern cottonwood</name>
    <dbReference type="NCBI Taxonomy" id="3696"/>
    <lineage>
        <taxon>Eukaryota</taxon>
        <taxon>Viridiplantae</taxon>
        <taxon>Streptophyta</taxon>
        <taxon>Embryophyta</taxon>
        <taxon>Tracheophyta</taxon>
        <taxon>Spermatophyta</taxon>
        <taxon>Magnoliopsida</taxon>
        <taxon>eudicotyledons</taxon>
        <taxon>Gunneridae</taxon>
        <taxon>Pentapetalae</taxon>
        <taxon>rosids</taxon>
        <taxon>fabids</taxon>
        <taxon>Malpighiales</taxon>
        <taxon>Salicaceae</taxon>
        <taxon>Saliceae</taxon>
        <taxon>Populus</taxon>
    </lineage>
</organism>
<sequence>MGTGVKAVKGSCNRGDGGESVSCCGLEVSSWSVWLAVGKRESRWRSGRISCCHVTAVVCRFERKDPTTVLLLLIAAHNVVDSFTTAIGDHDGER</sequence>
<comment type="caution">
    <text evidence="2">The sequence shown here is derived from an EMBL/GenBank/DDBJ whole genome shotgun (WGS) entry which is preliminary data.</text>
</comment>
<feature type="region of interest" description="Disordered" evidence="1">
    <location>
        <begin position="1"/>
        <end position="20"/>
    </location>
</feature>
<keyword evidence="3" id="KW-1185">Reference proteome</keyword>
<protein>
    <submittedName>
        <fullName evidence="2">Uncharacterized protein</fullName>
    </submittedName>
</protein>
<proteinExistence type="predicted"/>
<accession>A0A8T2Y3K9</accession>
<dbReference type="EMBL" id="JACEGQ020000008">
    <property type="protein sequence ID" value="KAH8499703.1"/>
    <property type="molecule type" value="Genomic_DNA"/>
</dbReference>
<name>A0A8T2Y3K9_POPDE</name>
<dbReference type="AlphaFoldDB" id="A0A8T2Y3K9"/>
<gene>
    <name evidence="2" type="ORF">H0E87_015075</name>
</gene>